<proteinExistence type="predicted"/>
<keyword evidence="2" id="KW-1185">Reference proteome</keyword>
<sequence length="154" mass="17996">MKHFLIQISVDNSPVLNYFSKFLTYQTFSGKKKSNNQVHYEILENGLVLVYSDYTTFLDFNDQPPIRDISMKTKILSTLGGLSKIIVPAKGINLTMEPFHCEFDNFFQEIKKYFTLLHENFQLSQDGKKVHIKLTQIEAVTAFLNDFFKRYGMF</sequence>
<evidence type="ECO:0000313" key="2">
    <source>
        <dbReference type="Proteomes" id="UP001208689"/>
    </source>
</evidence>
<name>A0ABY6HKR1_9ARCH</name>
<reference evidence="1" key="1">
    <citation type="submission" date="2022-09" db="EMBL/GenBank/DDBJ databases">
        <title>Actin cytoskeleton and complex cell architecture in an #Asgard archaeon.</title>
        <authorList>
            <person name="Ponce Toledo R.I."/>
            <person name="Schleper C."/>
            <person name="Rodrigues Oliveira T."/>
            <person name="Wollweber F."/>
            <person name="Xu J."/>
            <person name="Rittmann S."/>
            <person name="Klingl A."/>
            <person name="Pilhofer M."/>
        </authorList>
    </citation>
    <scope>NUCLEOTIDE SEQUENCE</scope>
    <source>
        <strain evidence="1">B-35</strain>
    </source>
</reference>
<protein>
    <recommendedName>
        <fullName evidence="3">Homing endonuclease LAGLIDADG domain-containing protein</fullName>
    </recommendedName>
</protein>
<organism evidence="1 2">
    <name type="scientific">Candidatus Lokiarchaeum ossiferum</name>
    <dbReference type="NCBI Taxonomy" id="2951803"/>
    <lineage>
        <taxon>Archaea</taxon>
        <taxon>Promethearchaeati</taxon>
        <taxon>Promethearchaeota</taxon>
        <taxon>Promethearchaeia</taxon>
        <taxon>Promethearchaeales</taxon>
        <taxon>Promethearchaeaceae</taxon>
        <taxon>Candidatus Lokiarchaeum</taxon>
    </lineage>
</organism>
<evidence type="ECO:0008006" key="3">
    <source>
        <dbReference type="Google" id="ProtNLM"/>
    </source>
</evidence>
<evidence type="ECO:0000313" key="1">
    <source>
        <dbReference type="EMBL" id="UYP43893.1"/>
    </source>
</evidence>
<accession>A0ABY6HKR1</accession>
<dbReference type="Proteomes" id="UP001208689">
    <property type="component" value="Chromosome"/>
</dbReference>
<gene>
    <name evidence="1" type="ORF">NEF87_000178</name>
</gene>
<dbReference type="EMBL" id="CP104013">
    <property type="protein sequence ID" value="UYP43893.1"/>
    <property type="molecule type" value="Genomic_DNA"/>
</dbReference>